<keyword evidence="2" id="KW-0472">Membrane</keyword>
<feature type="compositionally biased region" description="Acidic residues" evidence="1">
    <location>
        <begin position="349"/>
        <end position="359"/>
    </location>
</feature>
<keyword evidence="2" id="KW-0812">Transmembrane</keyword>
<dbReference type="EMBL" id="JAMQOS010000004">
    <property type="protein sequence ID" value="MDS0282846.1"/>
    <property type="molecule type" value="Genomic_DNA"/>
</dbReference>
<name>A0ABU2FRR9_9EURY</name>
<evidence type="ECO:0000313" key="4">
    <source>
        <dbReference type="Proteomes" id="UP001268864"/>
    </source>
</evidence>
<feature type="transmembrane region" description="Helical" evidence="2">
    <location>
        <begin position="135"/>
        <end position="153"/>
    </location>
</feature>
<feature type="compositionally biased region" description="Low complexity" evidence="1">
    <location>
        <begin position="280"/>
        <end position="294"/>
    </location>
</feature>
<accession>A0ABU2FRR9</accession>
<evidence type="ECO:0000256" key="1">
    <source>
        <dbReference type="SAM" id="MobiDB-lite"/>
    </source>
</evidence>
<feature type="transmembrane region" description="Helical" evidence="2">
    <location>
        <begin position="165"/>
        <end position="183"/>
    </location>
</feature>
<feature type="transmembrane region" description="Helical" evidence="2">
    <location>
        <begin position="109"/>
        <end position="129"/>
    </location>
</feature>
<proteinExistence type="predicted"/>
<feature type="transmembrane region" description="Helical" evidence="2">
    <location>
        <begin position="21"/>
        <end position="48"/>
    </location>
</feature>
<sequence length="401" mass="40699">MSDRPPAAELRRSVAVLATEWWLAAGGLAGYLCYGLWVVGTGLALGALPPGLAATTVTTVGSTPVTGLVVFAAVAWLLAPAAAAAWLLDRQLSNVNGNLVSQYRIDHPGVLPAPSGVLMLVVAAVAVAVGPRPPVLAVMAVAGVHLLVRTIAFGRRVYSVSPKPLFSVLSGVSGLALAAAWLVHAPGLPGTVGEQAAAAGVGSVVETGLGLAGVGSGTALGVLVAVPALLSGLYLVVQTVVARRVRAQAPLANPVKRAEQRYPIMPPVADSSRPGPPSPNGSSQSAASTASSESESPDERATDDAGDTTGDTDDASEVTTDDSSHTRVFTTDEPIPDGDDATATVAGDAQEDEEDDGWIDDTAIFSPEGASSSDDECGACGEEIPRESVTFCPNCGERIRR</sequence>
<keyword evidence="4" id="KW-1185">Reference proteome</keyword>
<reference evidence="3 4" key="1">
    <citation type="submission" date="2022-06" db="EMBL/GenBank/DDBJ databases">
        <title>Halomicroarcula sp. a new haloarchaeum isolate from saline soil.</title>
        <authorList>
            <person name="Strakova D."/>
            <person name="Galisteo C."/>
            <person name="Sanchez-Porro C."/>
            <person name="Ventosa A."/>
        </authorList>
    </citation>
    <scope>NUCLEOTIDE SEQUENCE [LARGE SCALE GENOMIC DNA]</scope>
    <source>
        <strain evidence="3 4">S3CR25-11</strain>
    </source>
</reference>
<keyword evidence="2" id="KW-1133">Transmembrane helix</keyword>
<feature type="compositionally biased region" description="Acidic residues" evidence="1">
    <location>
        <begin position="304"/>
        <end position="320"/>
    </location>
</feature>
<evidence type="ECO:0000313" key="3">
    <source>
        <dbReference type="EMBL" id="MDS0282846.1"/>
    </source>
</evidence>
<organism evidence="3 4">
    <name type="scientific">Haloarcula onubensis</name>
    <dbReference type="NCBI Taxonomy" id="2950539"/>
    <lineage>
        <taxon>Archaea</taxon>
        <taxon>Methanobacteriati</taxon>
        <taxon>Methanobacteriota</taxon>
        <taxon>Stenosarchaea group</taxon>
        <taxon>Halobacteria</taxon>
        <taxon>Halobacteriales</taxon>
        <taxon>Haloarculaceae</taxon>
        <taxon>Haloarcula</taxon>
    </lineage>
</organism>
<feature type="region of interest" description="Disordered" evidence="1">
    <location>
        <begin position="262"/>
        <end position="379"/>
    </location>
</feature>
<protein>
    <submittedName>
        <fullName evidence="3">Zinc ribbon domain-containing protein</fullName>
    </submittedName>
</protein>
<dbReference type="Proteomes" id="UP001268864">
    <property type="component" value="Unassembled WGS sequence"/>
</dbReference>
<dbReference type="RefSeq" id="WP_310900685.1">
    <property type="nucleotide sequence ID" value="NZ_JAMQOS010000004.1"/>
</dbReference>
<comment type="caution">
    <text evidence="3">The sequence shown here is derived from an EMBL/GenBank/DDBJ whole genome shotgun (WGS) entry which is preliminary data.</text>
</comment>
<gene>
    <name evidence="3" type="ORF">NDI86_11985</name>
</gene>
<feature type="transmembrane region" description="Helical" evidence="2">
    <location>
        <begin position="68"/>
        <end position="88"/>
    </location>
</feature>
<feature type="transmembrane region" description="Helical" evidence="2">
    <location>
        <begin position="218"/>
        <end position="237"/>
    </location>
</feature>
<evidence type="ECO:0000256" key="2">
    <source>
        <dbReference type="SAM" id="Phobius"/>
    </source>
</evidence>